<sequence length="299" mass="32213">MDAAEPGAPLCLPPRPVGPPPTVRLLPPGTCDAHMHVFGPVARYPLAAVRNYTPHQVSFVDYRPVMAALGIDRAVLVQPSVYGTDNSALLDTLRQAPGQLRGVVVVPPSISDGDLVGLHHAGVRGIRVNRRNPGGLTLEDLALLGRRVAPLGWHIQLQVEIGQGAPLAPLVESCPVPVVLDHLGLLDPTRPVGDAAFVQVLALLAAGNLWVKLSAPYRVSRAASPYNDLAPFVEALVACRPDRLLWGSDWPHTELWRDMPDDLAPGLRLGLDRAPEKIRQLIFVANPARLYGFEPAEHP</sequence>
<comment type="caution">
    <text evidence="2">The sequence shown here is derived from an EMBL/GenBank/DDBJ whole genome shotgun (WGS) entry which is preliminary data.</text>
</comment>
<dbReference type="EMBL" id="JBAFVH010000005">
    <property type="protein sequence ID" value="MFG1372717.1"/>
    <property type="molecule type" value="Genomic_DNA"/>
</dbReference>
<accession>A0ABW6ZVG2</accession>
<reference evidence="2 3" key="1">
    <citation type="submission" date="2024-02" db="EMBL/GenBank/DDBJ databases">
        <title>Expansion and revision of Xanthobacter and proposal of Roseixanthobacter gen. nov.</title>
        <authorList>
            <person name="Soltysiak M.P.M."/>
            <person name="Jalihal A."/>
            <person name="Ory A."/>
            <person name="Chrisophersen C."/>
            <person name="Lee A.D."/>
            <person name="Boulton J."/>
            <person name="Springer M."/>
        </authorList>
    </citation>
    <scope>NUCLEOTIDE SEQUENCE [LARGE SCALE GENOMIC DNA]</scope>
    <source>
        <strain evidence="2 3">23A</strain>
    </source>
</reference>
<keyword evidence="3" id="KW-1185">Reference proteome</keyword>
<dbReference type="RefSeq" id="WP_393992568.1">
    <property type="nucleotide sequence ID" value="NZ_JBAFVH010000005.1"/>
</dbReference>
<proteinExistence type="predicted"/>
<evidence type="ECO:0000313" key="2">
    <source>
        <dbReference type="EMBL" id="MFG1372717.1"/>
    </source>
</evidence>
<dbReference type="InterPro" id="IPR032466">
    <property type="entry name" value="Metal_Hydrolase"/>
</dbReference>
<dbReference type="InterPro" id="IPR006680">
    <property type="entry name" value="Amidohydro-rel"/>
</dbReference>
<dbReference type="PANTHER" id="PTHR35563">
    <property type="entry name" value="BARREL METAL-DEPENDENT HYDROLASE, PUTATIVE (AFU_ORTHOLOGUE AFUA_1G16240)-RELATED"/>
    <property type="match status" value="1"/>
</dbReference>
<dbReference type="PANTHER" id="PTHR35563:SF2">
    <property type="entry name" value="BARREL METAL-DEPENDENT HYDROLASE, PUTATIVE (AFU_ORTHOLOGUE AFUA_1G16240)-RELATED"/>
    <property type="match status" value="1"/>
</dbReference>
<gene>
    <name evidence="2" type="ORF">V5F32_11120</name>
</gene>
<name>A0ABW6ZVG2_9HYPH</name>
<dbReference type="InterPro" id="IPR052358">
    <property type="entry name" value="Aro_Compnd_Degr_Hydrolases"/>
</dbReference>
<dbReference type="Proteomes" id="UP001604002">
    <property type="component" value="Unassembled WGS sequence"/>
</dbReference>
<dbReference type="Pfam" id="PF04909">
    <property type="entry name" value="Amidohydro_2"/>
    <property type="match status" value="1"/>
</dbReference>
<protein>
    <submittedName>
        <fullName evidence="2">Amidohydrolase family protein</fullName>
    </submittedName>
</protein>
<evidence type="ECO:0000313" key="3">
    <source>
        <dbReference type="Proteomes" id="UP001604002"/>
    </source>
</evidence>
<dbReference type="SUPFAM" id="SSF51556">
    <property type="entry name" value="Metallo-dependent hydrolases"/>
    <property type="match status" value="1"/>
</dbReference>
<dbReference type="Gene3D" id="3.20.20.140">
    <property type="entry name" value="Metal-dependent hydrolases"/>
    <property type="match status" value="1"/>
</dbReference>
<organism evidence="2 3">
    <name type="scientific">Xanthobacter oligotrophicus</name>
    <dbReference type="NCBI Taxonomy" id="2607286"/>
    <lineage>
        <taxon>Bacteria</taxon>
        <taxon>Pseudomonadati</taxon>
        <taxon>Pseudomonadota</taxon>
        <taxon>Alphaproteobacteria</taxon>
        <taxon>Hyphomicrobiales</taxon>
        <taxon>Xanthobacteraceae</taxon>
        <taxon>Xanthobacter</taxon>
    </lineage>
</organism>
<evidence type="ECO:0000259" key="1">
    <source>
        <dbReference type="Pfam" id="PF04909"/>
    </source>
</evidence>
<feature type="domain" description="Amidohydrolase-related" evidence="1">
    <location>
        <begin position="31"/>
        <end position="293"/>
    </location>
</feature>